<dbReference type="EMBL" id="CAXDID020000399">
    <property type="protein sequence ID" value="CAL6087243.1"/>
    <property type="molecule type" value="Genomic_DNA"/>
</dbReference>
<evidence type="ECO:0000313" key="2">
    <source>
        <dbReference type="EMBL" id="CAL6087243.1"/>
    </source>
</evidence>
<evidence type="ECO:0000313" key="3">
    <source>
        <dbReference type="Proteomes" id="UP001642409"/>
    </source>
</evidence>
<reference evidence="1" key="1">
    <citation type="submission" date="2023-06" db="EMBL/GenBank/DDBJ databases">
        <authorList>
            <person name="Kurt Z."/>
        </authorList>
    </citation>
    <scope>NUCLEOTIDE SEQUENCE</scope>
</reference>
<accession>A0AA86TJ44</accession>
<dbReference type="AlphaFoldDB" id="A0AA86TJ44"/>
<dbReference type="EMBL" id="CATOUU010000167">
    <property type="protein sequence ID" value="CAI9918821.1"/>
    <property type="molecule type" value="Genomic_DNA"/>
</dbReference>
<reference evidence="2 3" key="2">
    <citation type="submission" date="2024-07" db="EMBL/GenBank/DDBJ databases">
        <authorList>
            <person name="Akdeniz Z."/>
        </authorList>
    </citation>
    <scope>NUCLEOTIDE SEQUENCE [LARGE SCALE GENOMIC DNA]</scope>
</reference>
<protein>
    <submittedName>
        <fullName evidence="2">Hypothetical_protein</fullName>
    </submittedName>
</protein>
<organism evidence="1">
    <name type="scientific">Hexamita inflata</name>
    <dbReference type="NCBI Taxonomy" id="28002"/>
    <lineage>
        <taxon>Eukaryota</taxon>
        <taxon>Metamonada</taxon>
        <taxon>Diplomonadida</taxon>
        <taxon>Hexamitidae</taxon>
        <taxon>Hexamitinae</taxon>
        <taxon>Hexamita</taxon>
    </lineage>
</organism>
<keyword evidence="3" id="KW-1185">Reference proteome</keyword>
<dbReference type="Proteomes" id="UP001642409">
    <property type="component" value="Unassembled WGS sequence"/>
</dbReference>
<name>A0AA86TJ44_9EUKA</name>
<gene>
    <name evidence="2" type="ORF">HINF_LOCUS63553</name>
    <name evidence="1" type="ORF">HINF_LOCUS6466</name>
</gene>
<proteinExistence type="predicted"/>
<evidence type="ECO:0000313" key="1">
    <source>
        <dbReference type="EMBL" id="CAI9918821.1"/>
    </source>
</evidence>
<sequence length="343" mass="38567">MKVCSNIVYLINNGIASLVSLTEQPNYVCKNMCGQNTPVYGLCQIDLINENSNNTNYTKYCVNPFVFNGEECVCIDGYLLNGTICINIISTLTNLDKYIFNNVSTLNINLQNNISNISNQLVATKDYIYNYFTSKTNDLQQFVDSKFDNINNKQYIFEQIVSSNISKLQIETQNLQSNLTTHKIISDQLRVDLQLLNSSFNTQILSVTTKLQTANNSLQTQINTNLASLSSLTTQFNSLKLDAVNNNSQQNTLIQNIISTANSQILVTDSLRADLISSNQSIYQLRQDVDANIASIKSSAVYMIIHKDAISYGCGQNCYSSPYDSYDPYCDVIYQQKWILSVQ</sequence>
<comment type="caution">
    <text evidence="1">The sequence shown here is derived from an EMBL/GenBank/DDBJ whole genome shotgun (WGS) entry which is preliminary data.</text>
</comment>